<dbReference type="CDD" id="cd00293">
    <property type="entry name" value="USP-like"/>
    <property type="match status" value="1"/>
</dbReference>
<accession>A0A1C3XGA6</accession>
<evidence type="ECO:0000259" key="2">
    <source>
        <dbReference type="Pfam" id="PF00582"/>
    </source>
</evidence>
<name>A0A1C3XGA6_9HYPH</name>
<evidence type="ECO:0000256" key="1">
    <source>
        <dbReference type="ARBA" id="ARBA00008791"/>
    </source>
</evidence>
<dbReference type="Proteomes" id="UP000199205">
    <property type="component" value="Unassembled WGS sequence"/>
</dbReference>
<dbReference type="SUPFAM" id="SSF52402">
    <property type="entry name" value="Adenine nucleotide alpha hydrolases-like"/>
    <property type="match status" value="1"/>
</dbReference>
<dbReference type="InterPro" id="IPR006016">
    <property type="entry name" value="UspA"/>
</dbReference>
<dbReference type="InterPro" id="IPR006015">
    <property type="entry name" value="Universal_stress_UspA"/>
</dbReference>
<dbReference type="EMBL" id="FMAF01000038">
    <property type="protein sequence ID" value="SCB51278.1"/>
    <property type="molecule type" value="Genomic_DNA"/>
</dbReference>
<proteinExistence type="inferred from homology"/>
<comment type="similarity">
    <text evidence="1">Belongs to the universal stress protein A family.</text>
</comment>
<dbReference type="OrthoDB" id="9804721at2"/>
<evidence type="ECO:0000313" key="3">
    <source>
        <dbReference type="EMBL" id="SCB51278.1"/>
    </source>
</evidence>
<dbReference type="PANTHER" id="PTHR46268:SF15">
    <property type="entry name" value="UNIVERSAL STRESS PROTEIN HP_0031"/>
    <property type="match status" value="1"/>
</dbReference>
<sequence>MKPQFHLPLITYPSASSLSVVQNAVDLARHQKADLTASVLQIKTPLVGQSSPWVDDVERLSSQAKRFSRDSGVALSEAVCDYANKADIRAVIQTFEASEPLIPDTLVEISRAYDLSIVEASETMMPLLENLLFESGRPLVLFPANHVCSRIDTVAIAWDGSAPLSTALTGARLFLESASKIILISITNEAPMNEKARDRYANVLRNSGLDVEVVVARANGEEVAVAIQSAARALHADLLVAGAYGHSKMRELVLGGVTRSLLADLEMPVLVAH</sequence>
<protein>
    <submittedName>
        <fullName evidence="3">Universal stress protein family protein</fullName>
    </submittedName>
</protein>
<dbReference type="Gene3D" id="3.40.50.12370">
    <property type="match status" value="1"/>
</dbReference>
<dbReference type="PANTHER" id="PTHR46268">
    <property type="entry name" value="STRESS RESPONSE PROTEIN NHAX"/>
    <property type="match status" value="1"/>
</dbReference>
<organism evidence="3 4">
    <name type="scientific">Rhizobium lusitanum</name>
    <dbReference type="NCBI Taxonomy" id="293958"/>
    <lineage>
        <taxon>Bacteria</taxon>
        <taxon>Pseudomonadati</taxon>
        <taxon>Pseudomonadota</taxon>
        <taxon>Alphaproteobacteria</taxon>
        <taxon>Hyphomicrobiales</taxon>
        <taxon>Rhizobiaceae</taxon>
        <taxon>Rhizobium/Agrobacterium group</taxon>
        <taxon>Rhizobium</taxon>
    </lineage>
</organism>
<evidence type="ECO:0000313" key="4">
    <source>
        <dbReference type="Proteomes" id="UP000199205"/>
    </source>
</evidence>
<dbReference type="RefSeq" id="WP_092577003.1">
    <property type="nucleotide sequence ID" value="NZ_FMAF01000038.1"/>
</dbReference>
<reference evidence="3 4" key="1">
    <citation type="submission" date="2016-08" db="EMBL/GenBank/DDBJ databases">
        <authorList>
            <person name="Seilhamer J.J."/>
        </authorList>
    </citation>
    <scope>NUCLEOTIDE SEQUENCE [LARGE SCALE GENOMIC DNA]</scope>
    <source>
        <strain evidence="3 4">P1-7</strain>
    </source>
</reference>
<dbReference type="Pfam" id="PF00582">
    <property type="entry name" value="Usp"/>
    <property type="match status" value="1"/>
</dbReference>
<dbReference type="AlphaFoldDB" id="A0A1C3XGA6"/>
<gene>
    <name evidence="3" type="ORF">GA0061101_13824</name>
</gene>
<feature type="domain" description="UspA" evidence="2">
    <location>
        <begin position="188"/>
        <end position="272"/>
    </location>
</feature>
<dbReference type="PRINTS" id="PR01438">
    <property type="entry name" value="UNVRSLSTRESS"/>
</dbReference>